<sequence length="143" mass="15652">MRNQFLTAVVTSAALMFSQQLAAQPNNKSPGQASTKSSSSQAEAEVEAKVNIVWQGFLATIRRGDVAAAQAYVHPRSPFAAQLKQSFPQMQKRLADVRNEIALSALYGPIAECDMIVQRSDGSNQFYPVSFVKEGQAWLIKSM</sequence>
<name>A0ABZ0CPI5_9BURK</name>
<feature type="signal peptide" evidence="1">
    <location>
        <begin position="1"/>
        <end position="22"/>
    </location>
</feature>
<evidence type="ECO:0000256" key="1">
    <source>
        <dbReference type="SAM" id="SignalP"/>
    </source>
</evidence>
<dbReference type="RefSeq" id="WP_316699534.1">
    <property type="nucleotide sequence ID" value="NZ_CP136336.1"/>
</dbReference>
<organism evidence="2 3">
    <name type="scientific">Piscinibacter gummiphilus</name>
    <dbReference type="NCBI Taxonomy" id="946333"/>
    <lineage>
        <taxon>Bacteria</taxon>
        <taxon>Pseudomonadati</taxon>
        <taxon>Pseudomonadota</taxon>
        <taxon>Betaproteobacteria</taxon>
        <taxon>Burkholderiales</taxon>
        <taxon>Sphaerotilaceae</taxon>
        <taxon>Piscinibacter</taxon>
    </lineage>
</organism>
<dbReference type="EMBL" id="CP136336">
    <property type="protein sequence ID" value="WOB06889.1"/>
    <property type="molecule type" value="Genomic_DNA"/>
</dbReference>
<protein>
    <recommendedName>
        <fullName evidence="4">DUF4878 domain-containing protein</fullName>
    </recommendedName>
</protein>
<evidence type="ECO:0000313" key="2">
    <source>
        <dbReference type="EMBL" id="WOB06889.1"/>
    </source>
</evidence>
<evidence type="ECO:0000313" key="3">
    <source>
        <dbReference type="Proteomes" id="UP001303946"/>
    </source>
</evidence>
<feature type="chain" id="PRO_5045780752" description="DUF4878 domain-containing protein" evidence="1">
    <location>
        <begin position="23"/>
        <end position="143"/>
    </location>
</feature>
<accession>A0ABZ0CPI5</accession>
<keyword evidence="3" id="KW-1185">Reference proteome</keyword>
<gene>
    <name evidence="2" type="ORF">RXV79_18425</name>
</gene>
<reference evidence="2 3" key="1">
    <citation type="submission" date="2023-10" db="EMBL/GenBank/DDBJ databases">
        <title>Bacteria for the degradation of biodegradable plastic PBAT(Polybutylene adipate terephthalate).</title>
        <authorList>
            <person name="Weon H.-Y."/>
            <person name="Yeon J."/>
        </authorList>
    </citation>
    <scope>NUCLEOTIDE SEQUENCE [LARGE SCALE GENOMIC DNA]</scope>
    <source>
        <strain evidence="2 3">SBD 7-3</strain>
    </source>
</reference>
<dbReference type="Proteomes" id="UP001303946">
    <property type="component" value="Chromosome"/>
</dbReference>
<keyword evidence="1" id="KW-0732">Signal</keyword>
<evidence type="ECO:0008006" key="4">
    <source>
        <dbReference type="Google" id="ProtNLM"/>
    </source>
</evidence>
<proteinExistence type="predicted"/>